<dbReference type="AlphaFoldDB" id="A0A4C1X468"/>
<dbReference type="Proteomes" id="UP000299102">
    <property type="component" value="Unassembled WGS sequence"/>
</dbReference>
<name>A0A4C1X468_EUMVA</name>
<sequence>MVSSGGLFAICLISINVQVNLYLTPNAEGPLSDTDVQIGLQGVVIEVENVSLPKLVWKRSAELLMCSMKNDDRNQRPPDDMIESMLVRQSTRATLTTHP</sequence>
<evidence type="ECO:0000313" key="3">
    <source>
        <dbReference type="Proteomes" id="UP000299102"/>
    </source>
</evidence>
<gene>
    <name evidence="2" type="ORF">EVAR_34530_1</name>
</gene>
<dbReference type="EMBL" id="BGZK01000738">
    <property type="protein sequence ID" value="GBP58528.1"/>
    <property type="molecule type" value="Genomic_DNA"/>
</dbReference>
<evidence type="ECO:0000313" key="2">
    <source>
        <dbReference type="EMBL" id="GBP58528.1"/>
    </source>
</evidence>
<organism evidence="2 3">
    <name type="scientific">Eumeta variegata</name>
    <name type="common">Bagworm moth</name>
    <name type="synonym">Eumeta japonica</name>
    <dbReference type="NCBI Taxonomy" id="151549"/>
    <lineage>
        <taxon>Eukaryota</taxon>
        <taxon>Metazoa</taxon>
        <taxon>Ecdysozoa</taxon>
        <taxon>Arthropoda</taxon>
        <taxon>Hexapoda</taxon>
        <taxon>Insecta</taxon>
        <taxon>Pterygota</taxon>
        <taxon>Neoptera</taxon>
        <taxon>Endopterygota</taxon>
        <taxon>Lepidoptera</taxon>
        <taxon>Glossata</taxon>
        <taxon>Ditrysia</taxon>
        <taxon>Tineoidea</taxon>
        <taxon>Psychidae</taxon>
        <taxon>Oiketicinae</taxon>
        <taxon>Eumeta</taxon>
    </lineage>
</organism>
<evidence type="ECO:0000256" key="1">
    <source>
        <dbReference type="SAM" id="SignalP"/>
    </source>
</evidence>
<keyword evidence="3" id="KW-1185">Reference proteome</keyword>
<reference evidence="2 3" key="1">
    <citation type="journal article" date="2019" name="Commun. Biol.">
        <title>The bagworm genome reveals a unique fibroin gene that provides high tensile strength.</title>
        <authorList>
            <person name="Kono N."/>
            <person name="Nakamura H."/>
            <person name="Ohtoshi R."/>
            <person name="Tomita M."/>
            <person name="Numata K."/>
            <person name="Arakawa K."/>
        </authorList>
    </citation>
    <scope>NUCLEOTIDE SEQUENCE [LARGE SCALE GENOMIC DNA]</scope>
</reference>
<keyword evidence="1" id="KW-0732">Signal</keyword>
<feature type="chain" id="PRO_5020026247" evidence="1">
    <location>
        <begin position="22"/>
        <end position="99"/>
    </location>
</feature>
<protein>
    <submittedName>
        <fullName evidence="2">Uncharacterized protein</fullName>
    </submittedName>
</protein>
<comment type="caution">
    <text evidence="2">The sequence shown here is derived from an EMBL/GenBank/DDBJ whole genome shotgun (WGS) entry which is preliminary data.</text>
</comment>
<proteinExistence type="predicted"/>
<feature type="signal peptide" evidence="1">
    <location>
        <begin position="1"/>
        <end position="21"/>
    </location>
</feature>
<accession>A0A4C1X468</accession>